<protein>
    <submittedName>
        <fullName evidence="1">Uncharacterized protein</fullName>
    </submittedName>
</protein>
<name>A0A0A9BI65_ARUDO</name>
<sequence length="26" mass="3181">MRFQLITWEVCEQQDKSQLKQNTINV</sequence>
<reference evidence="1" key="1">
    <citation type="submission" date="2014-09" db="EMBL/GenBank/DDBJ databases">
        <authorList>
            <person name="Magalhaes I.L.F."/>
            <person name="Oliveira U."/>
            <person name="Santos F.R."/>
            <person name="Vidigal T.H.D.A."/>
            <person name="Brescovit A.D."/>
            <person name="Santos A.J."/>
        </authorList>
    </citation>
    <scope>NUCLEOTIDE SEQUENCE</scope>
    <source>
        <tissue evidence="1">Shoot tissue taken approximately 20 cm above the soil surface</tissue>
    </source>
</reference>
<proteinExistence type="predicted"/>
<dbReference type="AlphaFoldDB" id="A0A0A9BI65"/>
<organism evidence="1">
    <name type="scientific">Arundo donax</name>
    <name type="common">Giant reed</name>
    <name type="synonym">Donax arundinaceus</name>
    <dbReference type="NCBI Taxonomy" id="35708"/>
    <lineage>
        <taxon>Eukaryota</taxon>
        <taxon>Viridiplantae</taxon>
        <taxon>Streptophyta</taxon>
        <taxon>Embryophyta</taxon>
        <taxon>Tracheophyta</taxon>
        <taxon>Spermatophyta</taxon>
        <taxon>Magnoliopsida</taxon>
        <taxon>Liliopsida</taxon>
        <taxon>Poales</taxon>
        <taxon>Poaceae</taxon>
        <taxon>PACMAD clade</taxon>
        <taxon>Arundinoideae</taxon>
        <taxon>Arundineae</taxon>
        <taxon>Arundo</taxon>
    </lineage>
</organism>
<accession>A0A0A9BI65</accession>
<reference evidence="1" key="2">
    <citation type="journal article" date="2015" name="Data Brief">
        <title>Shoot transcriptome of the giant reed, Arundo donax.</title>
        <authorList>
            <person name="Barrero R.A."/>
            <person name="Guerrero F.D."/>
            <person name="Moolhuijzen P."/>
            <person name="Goolsby J.A."/>
            <person name="Tidwell J."/>
            <person name="Bellgard S.E."/>
            <person name="Bellgard M.I."/>
        </authorList>
    </citation>
    <scope>NUCLEOTIDE SEQUENCE</scope>
    <source>
        <tissue evidence="1">Shoot tissue taken approximately 20 cm above the soil surface</tissue>
    </source>
</reference>
<evidence type="ECO:0000313" key="1">
    <source>
        <dbReference type="EMBL" id="JAD58987.1"/>
    </source>
</evidence>
<dbReference type="EMBL" id="GBRH01238908">
    <property type="protein sequence ID" value="JAD58987.1"/>
    <property type="molecule type" value="Transcribed_RNA"/>
</dbReference>